<evidence type="ECO:0000313" key="1">
    <source>
        <dbReference type="EMBL" id="QPH06143.1"/>
    </source>
</evidence>
<dbReference type="EMBL" id="CP031388">
    <property type="protein sequence ID" value="QPH06143.1"/>
    <property type="molecule type" value="Genomic_DNA"/>
</dbReference>
<sequence length="139" mass="14874">MNHVHHFPPGILACPIPDPSDFDYSSFLQQADEIAFPDPSPTTAPLLPLFLNRRPVKQLPHALMDAATATVNFAAYTAPTHRGSRDWRGGPIPRADAAVLTARGGASRWAFLPGAGIEAILKPATALRGNLSRLSITSN</sequence>
<reference evidence="1 2" key="1">
    <citation type="journal article" date="2018" name="PLoS Genet.">
        <title>Repeat elements organise 3D genome structure and mediate transcription in the filamentous fungus Epichloe festucae.</title>
        <authorList>
            <person name="Winter D.J."/>
            <person name="Ganley A.R.D."/>
            <person name="Young C.A."/>
            <person name="Liachko I."/>
            <person name="Schardl C.L."/>
            <person name="Dupont P.Y."/>
            <person name="Berry D."/>
            <person name="Ram A."/>
            <person name="Scott B."/>
            <person name="Cox M.P."/>
        </authorList>
    </citation>
    <scope>NUCLEOTIDE SEQUENCE [LARGE SCALE GENOMIC DNA]</scope>
    <source>
        <strain evidence="1 2">Fl1</strain>
    </source>
</reference>
<dbReference type="OrthoDB" id="5229455at2759"/>
<accession>A0A7S9PWS5</accession>
<dbReference type="Proteomes" id="UP000594364">
    <property type="component" value="Chromosome 4"/>
</dbReference>
<dbReference type="AlphaFoldDB" id="A0A7S9PWS5"/>
<name>A0A7S9PWS5_EPIFF</name>
<protein>
    <submittedName>
        <fullName evidence="1">Uncharacterized protein</fullName>
    </submittedName>
</protein>
<evidence type="ECO:0000313" key="2">
    <source>
        <dbReference type="Proteomes" id="UP000594364"/>
    </source>
</evidence>
<gene>
    <name evidence="1" type="ORF">C2857_004405</name>
</gene>
<proteinExistence type="predicted"/>
<keyword evidence="2" id="KW-1185">Reference proteome</keyword>
<organism evidence="1 2">
    <name type="scientific">Epichloe festucae (strain Fl1)</name>
    <dbReference type="NCBI Taxonomy" id="877507"/>
    <lineage>
        <taxon>Eukaryota</taxon>
        <taxon>Fungi</taxon>
        <taxon>Dikarya</taxon>
        <taxon>Ascomycota</taxon>
        <taxon>Pezizomycotina</taxon>
        <taxon>Sordariomycetes</taxon>
        <taxon>Hypocreomycetidae</taxon>
        <taxon>Hypocreales</taxon>
        <taxon>Clavicipitaceae</taxon>
        <taxon>Epichloe</taxon>
    </lineage>
</organism>